<dbReference type="PANTHER" id="PTHR11471">
    <property type="entry name" value="TUMOR NECROSIS FACTOR FAMILY MEMBER"/>
    <property type="match status" value="1"/>
</dbReference>
<sequence length="269" mass="29997">MGQSRQMRPSHSRHRGRTSRPPLHADCNFNFRLQKERPVAMTKGGYPPKCVVDTYTTQPPATPRPSQGARQAAAVQIVLFLLVSVALCGLAIEACFIYHLWLPGSATSASPSKLISGPLVPSTPQTHRLVIPPSKPVAHLTDGQDVVHEKKVMAWSTQADPLLYEMDYENKRLVIQKEGYYYVYSKVSFVDVHSFTHSVSMKTQLYKGESIPLLLSTRSSRGSSDKQSSSYLAGVFHFYKNDAVFVEVSDTSHIVRSKSYENVFGAYMI</sequence>
<dbReference type="PROSITE" id="PS50049">
    <property type="entry name" value="THD_2"/>
    <property type="match status" value="1"/>
</dbReference>
<feature type="region of interest" description="Disordered" evidence="5">
    <location>
        <begin position="1"/>
        <end position="25"/>
    </location>
</feature>
<dbReference type="GO" id="GO:0005125">
    <property type="term" value="F:cytokine activity"/>
    <property type="evidence" value="ECO:0007669"/>
    <property type="project" value="UniProtKB-KW"/>
</dbReference>
<dbReference type="GO" id="GO:0005164">
    <property type="term" value="F:tumor necrosis factor receptor binding"/>
    <property type="evidence" value="ECO:0007669"/>
    <property type="project" value="InterPro"/>
</dbReference>
<evidence type="ECO:0000256" key="2">
    <source>
        <dbReference type="ARBA" id="ARBA00008670"/>
    </source>
</evidence>
<keyword evidence="6" id="KW-0812">Transmembrane</keyword>
<evidence type="ECO:0000256" key="3">
    <source>
        <dbReference type="ARBA" id="ARBA00022514"/>
    </source>
</evidence>
<evidence type="ECO:0000256" key="5">
    <source>
        <dbReference type="SAM" id="MobiDB-lite"/>
    </source>
</evidence>
<proteinExistence type="inferred from homology"/>
<evidence type="ECO:0000256" key="1">
    <source>
        <dbReference type="ARBA" id="ARBA00004370"/>
    </source>
</evidence>
<evidence type="ECO:0000256" key="4">
    <source>
        <dbReference type="ARBA" id="ARBA00023136"/>
    </source>
</evidence>
<name>A0AAQ4R5Q0_GASAC</name>
<dbReference type="InterPro" id="IPR008983">
    <property type="entry name" value="Tumour_necrosis_fac-like_dom"/>
</dbReference>
<keyword evidence="6" id="KW-1133">Transmembrane helix</keyword>
<keyword evidence="3" id="KW-0202">Cytokine</keyword>
<dbReference type="SMART" id="SM00207">
    <property type="entry name" value="TNF"/>
    <property type="match status" value="1"/>
</dbReference>
<evidence type="ECO:0000259" key="7">
    <source>
        <dbReference type="PROSITE" id="PS50049"/>
    </source>
</evidence>
<comment type="subcellular location">
    <subcellularLocation>
        <location evidence="1">Membrane</location>
    </subcellularLocation>
</comment>
<keyword evidence="4 6" id="KW-0472">Membrane</keyword>
<evidence type="ECO:0000313" key="8">
    <source>
        <dbReference type="Ensembl" id="ENSGACP00000057511.1"/>
    </source>
</evidence>
<dbReference type="PANTHER" id="PTHR11471:SF34">
    <property type="entry name" value="TUMOR NECROSIS FACTOR LIGAND SUPERFAMILY MEMBER 14"/>
    <property type="match status" value="1"/>
</dbReference>
<comment type="similarity">
    <text evidence="2">Belongs to the tumor necrosis factor family.</text>
</comment>
<dbReference type="AlphaFoldDB" id="A0AAQ4R5Q0"/>
<keyword evidence="9" id="KW-1185">Reference proteome</keyword>
<dbReference type="Gene3D" id="2.60.120.40">
    <property type="match status" value="1"/>
</dbReference>
<feature type="compositionally biased region" description="Basic residues" evidence="5">
    <location>
        <begin position="8"/>
        <end position="18"/>
    </location>
</feature>
<evidence type="ECO:0000256" key="6">
    <source>
        <dbReference type="SAM" id="Phobius"/>
    </source>
</evidence>
<feature type="domain" description="THD" evidence="7">
    <location>
        <begin position="136"/>
        <end position="269"/>
    </location>
</feature>
<reference evidence="8 9" key="1">
    <citation type="journal article" date="2021" name="G3 (Bethesda)">
        <title>Improved contiguity of the threespine stickleback genome using long-read sequencing.</title>
        <authorList>
            <person name="Nath S."/>
            <person name="Shaw D.E."/>
            <person name="White M.A."/>
        </authorList>
    </citation>
    <scope>NUCLEOTIDE SEQUENCE [LARGE SCALE GENOMIC DNA]</scope>
    <source>
        <strain evidence="8 9">Lake Benthic</strain>
    </source>
</reference>
<dbReference type="GO" id="GO:0016020">
    <property type="term" value="C:membrane"/>
    <property type="evidence" value="ECO:0007669"/>
    <property type="project" value="UniProtKB-SubCell"/>
</dbReference>
<dbReference type="GeneTree" id="ENSGT01060000248544"/>
<dbReference type="SUPFAM" id="SSF49842">
    <property type="entry name" value="TNF-like"/>
    <property type="match status" value="1"/>
</dbReference>
<reference evidence="8" key="3">
    <citation type="submission" date="2025-09" db="UniProtKB">
        <authorList>
            <consortium name="Ensembl"/>
        </authorList>
    </citation>
    <scope>IDENTIFICATION</scope>
</reference>
<dbReference type="GO" id="GO:0005615">
    <property type="term" value="C:extracellular space"/>
    <property type="evidence" value="ECO:0007669"/>
    <property type="project" value="UniProtKB-KW"/>
</dbReference>
<dbReference type="Ensembl" id="ENSGACT00000086046.1">
    <property type="protein sequence ID" value="ENSGACP00000057511.1"/>
    <property type="gene ID" value="ENSGACG00000010301.2"/>
</dbReference>
<feature type="transmembrane region" description="Helical" evidence="6">
    <location>
        <begin position="77"/>
        <end position="101"/>
    </location>
</feature>
<dbReference type="Proteomes" id="UP000007635">
    <property type="component" value="Chromosome XI"/>
</dbReference>
<organism evidence="8 9">
    <name type="scientific">Gasterosteus aculeatus aculeatus</name>
    <name type="common">three-spined stickleback</name>
    <dbReference type="NCBI Taxonomy" id="481459"/>
    <lineage>
        <taxon>Eukaryota</taxon>
        <taxon>Metazoa</taxon>
        <taxon>Chordata</taxon>
        <taxon>Craniata</taxon>
        <taxon>Vertebrata</taxon>
        <taxon>Euteleostomi</taxon>
        <taxon>Actinopterygii</taxon>
        <taxon>Neopterygii</taxon>
        <taxon>Teleostei</taxon>
        <taxon>Neoteleostei</taxon>
        <taxon>Acanthomorphata</taxon>
        <taxon>Eupercaria</taxon>
        <taxon>Perciformes</taxon>
        <taxon>Cottioidei</taxon>
        <taxon>Gasterosteales</taxon>
        <taxon>Gasterosteidae</taxon>
        <taxon>Gasterosteus</taxon>
    </lineage>
</organism>
<reference evidence="8" key="2">
    <citation type="submission" date="2025-08" db="UniProtKB">
        <authorList>
            <consortium name="Ensembl"/>
        </authorList>
    </citation>
    <scope>IDENTIFICATION</scope>
</reference>
<evidence type="ECO:0000313" key="9">
    <source>
        <dbReference type="Proteomes" id="UP000007635"/>
    </source>
</evidence>
<dbReference type="Pfam" id="PF00229">
    <property type="entry name" value="TNF"/>
    <property type="match status" value="1"/>
</dbReference>
<accession>A0AAQ4R5Q0</accession>
<protein>
    <submittedName>
        <fullName evidence="8">TNF superfamily member 14</fullName>
    </submittedName>
</protein>
<dbReference type="InterPro" id="IPR006052">
    <property type="entry name" value="TNF_dom"/>
</dbReference>
<dbReference type="GO" id="GO:0006955">
    <property type="term" value="P:immune response"/>
    <property type="evidence" value="ECO:0007669"/>
    <property type="project" value="InterPro"/>
</dbReference>